<dbReference type="InterPro" id="IPR004046">
    <property type="entry name" value="GST_C"/>
</dbReference>
<dbReference type="PANTHER" id="PTHR44051">
    <property type="entry name" value="GLUTATHIONE S-TRANSFERASE-RELATED"/>
    <property type="match status" value="1"/>
</dbReference>
<dbReference type="PANTHER" id="PTHR44051:SF9">
    <property type="entry name" value="GLUTATHIONE S-TRANSFERASE 1"/>
    <property type="match status" value="1"/>
</dbReference>
<dbReference type="Proteomes" id="UP001156641">
    <property type="component" value="Unassembled WGS sequence"/>
</dbReference>
<dbReference type="InterPro" id="IPR010987">
    <property type="entry name" value="Glutathione-S-Trfase_C-like"/>
</dbReference>
<dbReference type="SUPFAM" id="SSF52833">
    <property type="entry name" value="Thioredoxin-like"/>
    <property type="match status" value="1"/>
</dbReference>
<comment type="caution">
    <text evidence="3">The sequence shown here is derived from an EMBL/GenBank/DDBJ whole genome shotgun (WGS) entry which is preliminary data.</text>
</comment>
<dbReference type="InterPro" id="IPR040079">
    <property type="entry name" value="Glutathione_S-Trfase"/>
</dbReference>
<protein>
    <submittedName>
        <fullName evidence="3">Glutathione S-transferase</fullName>
    </submittedName>
</protein>
<keyword evidence="4" id="KW-1185">Reference proteome</keyword>
<gene>
    <name evidence="3" type="ORF">GCM10010909_09150</name>
</gene>
<dbReference type="SFLD" id="SFLDS00019">
    <property type="entry name" value="Glutathione_Transferase_(cytos"/>
    <property type="match status" value="1"/>
</dbReference>
<dbReference type="SUPFAM" id="SSF47616">
    <property type="entry name" value="GST C-terminal domain-like"/>
    <property type="match status" value="1"/>
</dbReference>
<dbReference type="RefSeq" id="WP_284256908.1">
    <property type="nucleotide sequence ID" value="NZ_BSOS01000013.1"/>
</dbReference>
<feature type="domain" description="GST N-terminal" evidence="1">
    <location>
        <begin position="1"/>
        <end position="80"/>
    </location>
</feature>
<dbReference type="Gene3D" id="1.20.1050.10">
    <property type="match status" value="1"/>
</dbReference>
<evidence type="ECO:0000313" key="4">
    <source>
        <dbReference type="Proteomes" id="UP001156641"/>
    </source>
</evidence>
<dbReference type="InterPro" id="IPR036249">
    <property type="entry name" value="Thioredoxin-like_sf"/>
</dbReference>
<dbReference type="PROSITE" id="PS50405">
    <property type="entry name" value="GST_CTER"/>
    <property type="match status" value="1"/>
</dbReference>
<evidence type="ECO:0000313" key="3">
    <source>
        <dbReference type="EMBL" id="GLR66235.1"/>
    </source>
</evidence>
<dbReference type="InterPro" id="IPR004045">
    <property type="entry name" value="Glutathione_S-Trfase_N"/>
</dbReference>
<sequence>MITIYHLGVSQSDRIVWLMEELGLPYQLEWFDRMPNMFAPPEYKALHPVATAPTIRDGGKVFCESLAIVEYIVNRHAGGRLGVAVDAPNYADYLYWLSFSNSLMASVMAVMASDPNTTDPMRAIFAKASADRVALYFNHLNLRLGESDYLAGPEFSAADVQNMFALTTMPKFGGPSISHLPNVVAYVERISARPAYQRAMAIAGPEAVRPEA</sequence>
<evidence type="ECO:0000259" key="1">
    <source>
        <dbReference type="PROSITE" id="PS50404"/>
    </source>
</evidence>
<proteinExistence type="predicted"/>
<dbReference type="Pfam" id="PF13409">
    <property type="entry name" value="GST_N_2"/>
    <property type="match status" value="1"/>
</dbReference>
<dbReference type="Gene3D" id="3.40.30.10">
    <property type="entry name" value="Glutaredoxin"/>
    <property type="match status" value="1"/>
</dbReference>
<dbReference type="InterPro" id="IPR036282">
    <property type="entry name" value="Glutathione-S-Trfase_C_sf"/>
</dbReference>
<dbReference type="SFLD" id="SFLDG01150">
    <property type="entry name" value="Main.1:_Beta-like"/>
    <property type="match status" value="1"/>
</dbReference>
<reference evidence="4" key="1">
    <citation type="journal article" date="2019" name="Int. J. Syst. Evol. Microbiol.">
        <title>The Global Catalogue of Microorganisms (GCM) 10K type strain sequencing project: providing services to taxonomists for standard genome sequencing and annotation.</title>
        <authorList>
            <consortium name="The Broad Institute Genomics Platform"/>
            <consortium name="The Broad Institute Genome Sequencing Center for Infectious Disease"/>
            <person name="Wu L."/>
            <person name="Ma J."/>
        </authorList>
    </citation>
    <scope>NUCLEOTIDE SEQUENCE [LARGE SCALE GENOMIC DNA]</scope>
    <source>
        <strain evidence="4">NBRC 112502</strain>
    </source>
</reference>
<name>A0ABQ6A1A5_9PROT</name>
<feature type="domain" description="GST C-terminal" evidence="2">
    <location>
        <begin position="86"/>
        <end position="212"/>
    </location>
</feature>
<dbReference type="SFLD" id="SFLDG00358">
    <property type="entry name" value="Main_(cytGST)"/>
    <property type="match status" value="1"/>
</dbReference>
<dbReference type="EMBL" id="BSOS01000013">
    <property type="protein sequence ID" value="GLR66235.1"/>
    <property type="molecule type" value="Genomic_DNA"/>
</dbReference>
<organism evidence="3 4">
    <name type="scientific">Acidocella aquatica</name>
    <dbReference type="NCBI Taxonomy" id="1922313"/>
    <lineage>
        <taxon>Bacteria</taxon>
        <taxon>Pseudomonadati</taxon>
        <taxon>Pseudomonadota</taxon>
        <taxon>Alphaproteobacteria</taxon>
        <taxon>Acetobacterales</taxon>
        <taxon>Acidocellaceae</taxon>
        <taxon>Acidocella</taxon>
    </lineage>
</organism>
<dbReference type="Pfam" id="PF00043">
    <property type="entry name" value="GST_C"/>
    <property type="match status" value="1"/>
</dbReference>
<evidence type="ECO:0000259" key="2">
    <source>
        <dbReference type="PROSITE" id="PS50405"/>
    </source>
</evidence>
<dbReference type="CDD" id="cd03046">
    <property type="entry name" value="GST_N_GTT1_like"/>
    <property type="match status" value="1"/>
</dbReference>
<accession>A0ABQ6A1A5</accession>
<dbReference type="PROSITE" id="PS50404">
    <property type="entry name" value="GST_NTER"/>
    <property type="match status" value="1"/>
</dbReference>